<dbReference type="PROSITE" id="PS51214">
    <property type="entry name" value="IBB"/>
    <property type="match status" value="1"/>
</dbReference>
<protein>
    <recommendedName>
        <fullName evidence="5">Importin subunit alpha</fullName>
    </recommendedName>
</protein>
<evidence type="ECO:0000256" key="4">
    <source>
        <dbReference type="ARBA" id="ARBA00022927"/>
    </source>
</evidence>
<accession>A0A7R9H569</accession>
<dbReference type="FunFam" id="1.25.10.10:FF:000009">
    <property type="entry name" value="Importin subunit alpha"/>
    <property type="match status" value="1"/>
</dbReference>
<reference evidence="9" key="1">
    <citation type="submission" date="2020-11" db="EMBL/GenBank/DDBJ databases">
        <authorList>
            <person name="Tran Van P."/>
        </authorList>
    </citation>
    <scope>NUCLEOTIDE SEQUENCE</scope>
</reference>
<keyword evidence="4 5" id="KW-0653">Protein transport</keyword>
<dbReference type="PANTHER" id="PTHR23316">
    <property type="entry name" value="IMPORTIN ALPHA"/>
    <property type="match status" value="1"/>
</dbReference>
<dbReference type="Pfam" id="PF01749">
    <property type="entry name" value="IBB"/>
    <property type="match status" value="1"/>
</dbReference>
<evidence type="ECO:0000256" key="3">
    <source>
        <dbReference type="ARBA" id="ARBA00022737"/>
    </source>
</evidence>
<evidence type="ECO:0000256" key="5">
    <source>
        <dbReference type="PIRNR" id="PIRNR005673"/>
    </source>
</evidence>
<evidence type="ECO:0000256" key="2">
    <source>
        <dbReference type="ARBA" id="ARBA00022448"/>
    </source>
</evidence>
<feature type="region of interest" description="Disordered" evidence="7">
    <location>
        <begin position="14"/>
        <end position="88"/>
    </location>
</feature>
<feature type="region of interest" description="Disordered" evidence="7">
    <location>
        <begin position="555"/>
        <end position="574"/>
    </location>
</feature>
<keyword evidence="2 5" id="KW-0813">Transport</keyword>
<dbReference type="EMBL" id="OC319828">
    <property type="protein sequence ID" value="CAD7406408.1"/>
    <property type="molecule type" value="Genomic_DNA"/>
</dbReference>
<proteinExistence type="inferred from homology"/>
<evidence type="ECO:0000256" key="1">
    <source>
        <dbReference type="ARBA" id="ARBA00010394"/>
    </source>
</evidence>
<feature type="compositionally biased region" description="Polar residues" evidence="7">
    <location>
        <begin position="555"/>
        <end position="568"/>
    </location>
</feature>
<feature type="repeat" description="ARM" evidence="6">
    <location>
        <begin position="169"/>
        <end position="212"/>
    </location>
</feature>
<dbReference type="InterPro" id="IPR032413">
    <property type="entry name" value="Arm_3"/>
</dbReference>
<keyword evidence="3" id="KW-0677">Repeat</keyword>
<dbReference type="SMART" id="SM00185">
    <property type="entry name" value="ARM"/>
    <property type="match status" value="8"/>
</dbReference>
<evidence type="ECO:0000313" key="9">
    <source>
        <dbReference type="EMBL" id="CAD7406408.1"/>
    </source>
</evidence>
<dbReference type="InterPro" id="IPR024931">
    <property type="entry name" value="Importin_alpha"/>
</dbReference>
<dbReference type="GO" id="GO:0005737">
    <property type="term" value="C:cytoplasm"/>
    <property type="evidence" value="ECO:0007669"/>
    <property type="project" value="InterPro"/>
</dbReference>
<feature type="compositionally biased region" description="Basic and acidic residues" evidence="7">
    <location>
        <begin position="70"/>
        <end position="88"/>
    </location>
</feature>
<dbReference type="InterPro" id="IPR000225">
    <property type="entry name" value="Armadillo"/>
</dbReference>
<feature type="domain" description="IBB" evidence="8">
    <location>
        <begin position="49"/>
        <end position="115"/>
    </location>
</feature>
<dbReference type="Pfam" id="PF00514">
    <property type="entry name" value="Arm"/>
    <property type="match status" value="7"/>
</dbReference>
<evidence type="ECO:0000259" key="8">
    <source>
        <dbReference type="PROSITE" id="PS51214"/>
    </source>
</evidence>
<sequence length="574" mass="63787">MASDLQNKSRMQVFKNKGKDQDVVNPHLRGGRVENHLGKTTPSSPDRDSNLDLPVLSSRAQHAKRVSQLRHRDREGSTKTEMRRRRNEVTVELRKNKREETLQKRRNVPVTDSTDEDDIERSLATTNLEQLVANAASDNPPVQLNAVQSARKLLSSDRNPPIDALIESGILPILVRCLECHDNPSLQFEAAWALTNIASGTSMQTQAVVAAGAVPLFLSLLLSTHQNVCEQAVWALGNIIGDGPQLRDYVINLGVVHPLLTFIKPEIPISFLRNVTWVIVNLCRNKDPPPPVQTIREILPALNLLIHHQDINILVDTVWALSYLTDGGNEQIQMVIDSGVVPKLIPLLSHKEVKVQTAALRAVGNIVTGTDEQTQVVLNCDALSHFPALLTHQKEKICKEAVWFLSNITAGNQQQVQAVIDTELLPKIIRNLSKGEFQTQKEAAWAISNLTISGNREQVARLIQEGVIPPFCNLLNCKDSQVIQVVLDGINNMLKLAGPEVETLANMIEECGGLDKIEALQNHENVEIYKLAYDIIEQYFSEDVDDDPNLVPQSSDTGYQFDPNTSIPNEGFKF</sequence>
<dbReference type="InterPro" id="IPR011989">
    <property type="entry name" value="ARM-like"/>
</dbReference>
<dbReference type="Gene3D" id="1.20.5.690">
    <property type="entry name" value="Importin-alpha, importin-beta-binding domain"/>
    <property type="match status" value="1"/>
</dbReference>
<dbReference type="SUPFAM" id="SSF48371">
    <property type="entry name" value="ARM repeat"/>
    <property type="match status" value="1"/>
</dbReference>
<dbReference type="AlphaFoldDB" id="A0A7R9H569"/>
<organism evidence="9">
    <name type="scientific">Timema cristinae</name>
    <name type="common">Walking stick</name>
    <dbReference type="NCBI Taxonomy" id="61476"/>
    <lineage>
        <taxon>Eukaryota</taxon>
        <taxon>Metazoa</taxon>
        <taxon>Ecdysozoa</taxon>
        <taxon>Arthropoda</taxon>
        <taxon>Hexapoda</taxon>
        <taxon>Insecta</taxon>
        <taxon>Pterygota</taxon>
        <taxon>Neoptera</taxon>
        <taxon>Polyneoptera</taxon>
        <taxon>Phasmatodea</taxon>
        <taxon>Timematodea</taxon>
        <taxon>Timematoidea</taxon>
        <taxon>Timematidae</taxon>
        <taxon>Timema</taxon>
    </lineage>
</organism>
<comment type="similarity">
    <text evidence="1 5">Belongs to the importin alpha family.</text>
</comment>
<dbReference type="PROSITE" id="PS50176">
    <property type="entry name" value="ARM_REPEAT"/>
    <property type="match status" value="2"/>
</dbReference>
<dbReference type="Gene3D" id="1.25.10.10">
    <property type="entry name" value="Leucine-rich Repeat Variant"/>
    <property type="match status" value="1"/>
</dbReference>
<dbReference type="Pfam" id="PF16186">
    <property type="entry name" value="Arm_3"/>
    <property type="match status" value="1"/>
</dbReference>
<dbReference type="GO" id="GO:0006607">
    <property type="term" value="P:NLS-bearing protein import into nucleus"/>
    <property type="evidence" value="ECO:0007669"/>
    <property type="project" value="UniProtKB-ARBA"/>
</dbReference>
<dbReference type="InterPro" id="IPR036975">
    <property type="entry name" value="Importin-a_IBB_sf"/>
</dbReference>
<dbReference type="PIRSF" id="PIRSF005673">
    <property type="entry name" value="Importin_alpha"/>
    <property type="match status" value="1"/>
</dbReference>
<feature type="repeat" description="ARM" evidence="6">
    <location>
        <begin position="339"/>
        <end position="377"/>
    </location>
</feature>
<dbReference type="GO" id="GO:0005634">
    <property type="term" value="C:nucleus"/>
    <property type="evidence" value="ECO:0007669"/>
    <property type="project" value="UniProtKB-ARBA"/>
</dbReference>
<evidence type="ECO:0000256" key="6">
    <source>
        <dbReference type="PROSITE-ProRule" id="PRU00259"/>
    </source>
</evidence>
<name>A0A7R9H569_TIMCR</name>
<evidence type="ECO:0000256" key="7">
    <source>
        <dbReference type="SAM" id="MobiDB-lite"/>
    </source>
</evidence>
<dbReference type="InterPro" id="IPR016024">
    <property type="entry name" value="ARM-type_fold"/>
</dbReference>
<dbReference type="GO" id="GO:0061608">
    <property type="term" value="F:nuclear import signal receptor activity"/>
    <property type="evidence" value="ECO:0007669"/>
    <property type="project" value="InterPro"/>
</dbReference>
<gene>
    <name evidence="9" type="ORF">TCEB3V08_LOCUS8514</name>
</gene>
<dbReference type="InterPro" id="IPR002652">
    <property type="entry name" value="Importin-a_IBB"/>
</dbReference>